<reference evidence="1" key="1">
    <citation type="journal article" date="2021" name="Proc. Natl. Acad. Sci. U.S.A.">
        <title>A Catalog of Tens of Thousands of Viruses from Human Metagenomes Reveals Hidden Associations with Chronic Diseases.</title>
        <authorList>
            <person name="Tisza M.J."/>
            <person name="Buck C.B."/>
        </authorList>
    </citation>
    <scope>NUCLEOTIDE SEQUENCE</scope>
    <source>
        <strain evidence="1">CtoOf8</strain>
    </source>
</reference>
<protein>
    <submittedName>
        <fullName evidence="1">Uncharacterized protein</fullName>
    </submittedName>
</protein>
<organism evidence="1">
    <name type="scientific">Siphoviridae sp. ctoOf8</name>
    <dbReference type="NCBI Taxonomy" id="2825668"/>
    <lineage>
        <taxon>Viruses</taxon>
        <taxon>Duplodnaviria</taxon>
        <taxon>Heunggongvirae</taxon>
        <taxon>Uroviricota</taxon>
        <taxon>Caudoviricetes</taxon>
    </lineage>
</organism>
<evidence type="ECO:0000313" key="1">
    <source>
        <dbReference type="EMBL" id="DAE17815.1"/>
    </source>
</evidence>
<accession>A0A8S5QEY2</accession>
<proteinExistence type="predicted"/>
<sequence length="36" mass="4298">MIENCKYIEKVGEKIAAKKQRRKRIKSTDCHIRCYG</sequence>
<dbReference type="EMBL" id="BK015646">
    <property type="protein sequence ID" value="DAE17815.1"/>
    <property type="molecule type" value="Genomic_DNA"/>
</dbReference>
<name>A0A8S5QEY2_9CAUD</name>